<keyword evidence="1" id="KW-0732">Signal</keyword>
<comment type="caution">
    <text evidence="2">The sequence shown here is derived from an EMBL/GenBank/DDBJ whole genome shotgun (WGS) entry which is preliminary data.</text>
</comment>
<gene>
    <name evidence="2" type="ORF">OH806_15045</name>
</gene>
<feature type="chain" id="PRO_5046192315" description="C1q domain-containing protein" evidence="1">
    <location>
        <begin position="20"/>
        <end position="239"/>
    </location>
</feature>
<sequence length="239" mass="25108">MKTKIFKLIGAVISVSAFSQVGIGTPNPTAMLDVNGTMKVRQTPIVTNLTGQQILTVNQNSGGDFQVSQIDPQLLVNAANTDISVYAAKKTTGISLLSLALFPSGFRAVNFLTAEKTVGNSALFSDTDNTYIIPSPGVYEIGYHFRYGTGVQASVLANSPGIGIVRTRSNVATLIDSQTFAGANVPLVLSVTISESSLNSLYTFQAGDRISFGLISSALLDDSILGSSSGSFFVHKVSN</sequence>
<evidence type="ECO:0000256" key="1">
    <source>
        <dbReference type="SAM" id="SignalP"/>
    </source>
</evidence>
<protein>
    <recommendedName>
        <fullName evidence="4">C1q domain-containing protein</fullName>
    </recommendedName>
</protein>
<dbReference type="RefSeq" id="WP_264744502.1">
    <property type="nucleotide sequence ID" value="NZ_JAPDHV010000008.1"/>
</dbReference>
<dbReference type="Proteomes" id="UP001163719">
    <property type="component" value="Unassembled WGS sequence"/>
</dbReference>
<evidence type="ECO:0008006" key="4">
    <source>
        <dbReference type="Google" id="ProtNLM"/>
    </source>
</evidence>
<feature type="signal peptide" evidence="1">
    <location>
        <begin position="1"/>
        <end position="19"/>
    </location>
</feature>
<evidence type="ECO:0000313" key="2">
    <source>
        <dbReference type="EMBL" id="MCW3162587.1"/>
    </source>
</evidence>
<reference evidence="2" key="1">
    <citation type="submission" date="2022-10" db="EMBL/GenBank/DDBJ databases">
        <title>Chryseobacterium babae sp. nov. isolated from the gut of the beetle Oryctes rhinoceros, and Chryseobacterium kimseyorum sp. nov., isolated from a stick insect rearing cage.</title>
        <authorList>
            <person name="Shelomi M."/>
            <person name="Han C.-J."/>
            <person name="Chen W.-M."/>
            <person name="Chen H.-K."/>
            <person name="Liaw S.-J."/>
            <person name="Muhle E."/>
            <person name="Clermont D."/>
        </authorList>
    </citation>
    <scope>NUCLEOTIDE SEQUENCE</scope>
    <source>
        <strain evidence="2">WLa1L2M3</strain>
    </source>
</reference>
<accession>A0ABT3HS29</accession>
<evidence type="ECO:0000313" key="3">
    <source>
        <dbReference type="Proteomes" id="UP001163719"/>
    </source>
</evidence>
<dbReference type="EMBL" id="JAPDHV010000008">
    <property type="protein sequence ID" value="MCW3162587.1"/>
    <property type="molecule type" value="Genomic_DNA"/>
</dbReference>
<keyword evidence="3" id="KW-1185">Reference proteome</keyword>
<proteinExistence type="predicted"/>
<organism evidence="2 3">
    <name type="scientific">Chryseobacterium oryctis</name>
    <dbReference type="NCBI Taxonomy" id="2952618"/>
    <lineage>
        <taxon>Bacteria</taxon>
        <taxon>Pseudomonadati</taxon>
        <taxon>Bacteroidota</taxon>
        <taxon>Flavobacteriia</taxon>
        <taxon>Flavobacteriales</taxon>
        <taxon>Weeksellaceae</taxon>
        <taxon>Chryseobacterium group</taxon>
        <taxon>Chryseobacterium</taxon>
    </lineage>
</organism>
<name>A0ABT3HS29_9FLAO</name>